<feature type="transmembrane region" description="Helical" evidence="6">
    <location>
        <begin position="264"/>
        <end position="282"/>
    </location>
</feature>
<evidence type="ECO:0000256" key="2">
    <source>
        <dbReference type="ARBA" id="ARBA00022448"/>
    </source>
</evidence>
<evidence type="ECO:0000256" key="6">
    <source>
        <dbReference type="SAM" id="Phobius"/>
    </source>
</evidence>
<evidence type="ECO:0000259" key="7">
    <source>
        <dbReference type="Pfam" id="PF03600"/>
    </source>
</evidence>
<feature type="transmembrane region" description="Helical" evidence="6">
    <location>
        <begin position="23"/>
        <end position="42"/>
    </location>
</feature>
<reference evidence="8 9" key="1">
    <citation type="journal article" date="2011" name="Stand. Genomic Sci.">
        <title>Non-contiguous finished genome sequence of Bacteroides coprosuis type strain (PC139).</title>
        <authorList>
            <person name="Land M."/>
            <person name="Held B."/>
            <person name="Gronow S."/>
            <person name="Abt B."/>
            <person name="Lucas S."/>
            <person name="Del Rio T.G."/>
            <person name="Nolan M."/>
            <person name="Tice H."/>
            <person name="Cheng J.F."/>
            <person name="Pitluck S."/>
            <person name="Liolios K."/>
            <person name="Pagani I."/>
            <person name="Ivanova N."/>
            <person name="Mavromatis K."/>
            <person name="Mikhailova N."/>
            <person name="Pati A."/>
            <person name="Tapia R."/>
            <person name="Han C."/>
            <person name="Goodwin L."/>
            <person name="Chen A."/>
            <person name="Palaniappan K."/>
            <person name="Hauser L."/>
            <person name="Brambilla E.M."/>
            <person name="Rohde M."/>
            <person name="Goker M."/>
            <person name="Detter J.C."/>
            <person name="Woyke T."/>
            <person name="Bristow J."/>
            <person name="Eisen J.A."/>
            <person name="Markowitz V."/>
            <person name="Hugenholtz P."/>
            <person name="Kyrpides N.C."/>
            <person name="Klenk H.P."/>
            <person name="Lapidus A."/>
        </authorList>
    </citation>
    <scope>NUCLEOTIDE SEQUENCE</scope>
    <source>
        <strain evidence="8 9">DSM 18011</strain>
    </source>
</reference>
<keyword evidence="2" id="KW-0813">Transport</keyword>
<evidence type="ECO:0000313" key="9">
    <source>
        <dbReference type="Proteomes" id="UP000018439"/>
    </source>
</evidence>
<name>F3ZS55_9BACE</name>
<feature type="transmembrane region" description="Helical" evidence="6">
    <location>
        <begin position="171"/>
        <end position="193"/>
    </location>
</feature>
<dbReference type="GO" id="GO:0005886">
    <property type="term" value="C:plasma membrane"/>
    <property type="evidence" value="ECO:0007669"/>
    <property type="project" value="TreeGrafter"/>
</dbReference>
<sequence>MFLLLVWLLPSEKFSFLELTIIQQRVLLIFIFAVVMWITEYIPSWITSVSLTTLLLFTVSDSALNFCRLGVPQEELLSNRILIASFADPVIFLFLGGFILAAVASKFYIDRKIANGVIKVIGTRSTYYLLGIMLVTALCSMFVSNTATAIMMLTLVGPILKDFEKGDKGKIALVLGITVAANLGGMGTPIGTPPNAIAMKYLNDPAGLNLNISFGEWTMVFAPLAIALVLIMWYILTKLFPFNNKNLKKMDLSNPPKVESENPYIEYIVYIIISATIALWCFDRFFGVNPNVVAFIPIALFCLLGVFGKDDLANIDWSVLRLVAGGFALGFAFQESGLAYKLITSIDFTTISPWIIMLSSWLICYALSNFISNTATVNLLIPIFVALASSLSGEFDHIGGAKTLIIGVAVFASMAMVLPVSTPPNALAFSKGGLSKKDLAKVGLIVGGIGIVACVSMVLVMSLIR</sequence>
<evidence type="ECO:0000256" key="3">
    <source>
        <dbReference type="ARBA" id="ARBA00022692"/>
    </source>
</evidence>
<comment type="subcellular location">
    <subcellularLocation>
        <location evidence="1">Membrane</location>
        <topology evidence="1">Multi-pass membrane protein</topology>
    </subcellularLocation>
</comment>
<dbReference type="HOGENOM" id="CLU_005170_0_2_10"/>
<accession>F3ZS55</accession>
<feature type="transmembrane region" description="Helical" evidence="6">
    <location>
        <begin position="351"/>
        <end position="368"/>
    </location>
</feature>
<dbReference type="PANTHER" id="PTHR10283">
    <property type="entry name" value="SOLUTE CARRIER FAMILY 13 MEMBER"/>
    <property type="match status" value="1"/>
</dbReference>
<dbReference type="Pfam" id="PF03600">
    <property type="entry name" value="CitMHS"/>
    <property type="match status" value="1"/>
</dbReference>
<feature type="transmembrane region" description="Helical" evidence="6">
    <location>
        <begin position="442"/>
        <end position="464"/>
    </location>
</feature>
<feature type="transmembrane region" description="Helical" evidence="6">
    <location>
        <begin position="289"/>
        <end position="307"/>
    </location>
</feature>
<feature type="transmembrane region" description="Helical" evidence="6">
    <location>
        <begin position="49"/>
        <end position="71"/>
    </location>
</feature>
<keyword evidence="4 6" id="KW-1133">Transmembrane helix</keyword>
<keyword evidence="5 6" id="KW-0472">Membrane</keyword>
<evidence type="ECO:0000313" key="8">
    <source>
        <dbReference type="EMBL" id="EGJ72076.1"/>
    </source>
</evidence>
<feature type="domain" description="Citrate transporter-like" evidence="7">
    <location>
        <begin position="34"/>
        <end position="392"/>
    </location>
</feature>
<evidence type="ECO:0000256" key="4">
    <source>
        <dbReference type="ARBA" id="ARBA00022989"/>
    </source>
</evidence>
<feature type="transmembrane region" description="Helical" evidence="6">
    <location>
        <begin position="91"/>
        <end position="109"/>
    </location>
</feature>
<dbReference type="CDD" id="cd01115">
    <property type="entry name" value="SLC13_permease"/>
    <property type="match status" value="1"/>
</dbReference>
<feature type="transmembrane region" description="Helical" evidence="6">
    <location>
        <begin position="129"/>
        <end position="159"/>
    </location>
</feature>
<dbReference type="Proteomes" id="UP000018439">
    <property type="component" value="Chromosome"/>
</dbReference>
<keyword evidence="3 6" id="KW-0812">Transmembrane</keyword>
<dbReference type="InterPro" id="IPR004680">
    <property type="entry name" value="Cit_transptr-like_dom"/>
</dbReference>
<evidence type="ECO:0000256" key="1">
    <source>
        <dbReference type="ARBA" id="ARBA00004141"/>
    </source>
</evidence>
<protein>
    <submittedName>
        <fullName evidence="8">Anion transporter</fullName>
    </submittedName>
</protein>
<dbReference type="eggNOG" id="COG0471">
    <property type="taxonomic scope" value="Bacteria"/>
</dbReference>
<feature type="transmembrane region" description="Helical" evidence="6">
    <location>
        <begin position="319"/>
        <end position="339"/>
    </location>
</feature>
<dbReference type="GO" id="GO:0005315">
    <property type="term" value="F:phosphate transmembrane transporter activity"/>
    <property type="evidence" value="ECO:0007669"/>
    <property type="project" value="TreeGrafter"/>
</dbReference>
<dbReference type="AlphaFoldDB" id="F3ZS55"/>
<organism evidence="8 9">
    <name type="scientific">Bacteroides coprosuis DSM 18011</name>
    <dbReference type="NCBI Taxonomy" id="679937"/>
    <lineage>
        <taxon>Bacteria</taxon>
        <taxon>Pseudomonadati</taxon>
        <taxon>Bacteroidota</taxon>
        <taxon>Bacteroidia</taxon>
        <taxon>Bacteroidales</taxon>
        <taxon>Bacteroidaceae</taxon>
        <taxon>Bacteroides</taxon>
    </lineage>
</organism>
<dbReference type="NCBIfam" id="TIGR00785">
    <property type="entry name" value="dass"/>
    <property type="match status" value="1"/>
</dbReference>
<dbReference type="InterPro" id="IPR001898">
    <property type="entry name" value="SLC13A/DASS"/>
</dbReference>
<feature type="transmembrane region" description="Helical" evidence="6">
    <location>
        <begin position="403"/>
        <end position="422"/>
    </location>
</feature>
<dbReference type="PANTHER" id="PTHR10283:SF92">
    <property type="entry name" value="LOW-AFFINITY PHOSPHATE TRANSPORTER PHO91"/>
    <property type="match status" value="1"/>
</dbReference>
<evidence type="ECO:0000256" key="5">
    <source>
        <dbReference type="ARBA" id="ARBA00023136"/>
    </source>
</evidence>
<gene>
    <name evidence="8" type="ORF">Bcop_1889</name>
</gene>
<dbReference type="EMBL" id="CM001167">
    <property type="protein sequence ID" value="EGJ72076.1"/>
    <property type="molecule type" value="Genomic_DNA"/>
</dbReference>
<feature type="transmembrane region" description="Helical" evidence="6">
    <location>
        <begin position="214"/>
        <end position="236"/>
    </location>
</feature>
<feature type="transmembrane region" description="Helical" evidence="6">
    <location>
        <begin position="374"/>
        <end position="391"/>
    </location>
</feature>
<proteinExistence type="predicted"/>
<keyword evidence="9" id="KW-1185">Reference proteome</keyword>
<dbReference type="STRING" id="679937.Bcop_1889"/>